<organism evidence="2 3">
    <name type="scientific">Fistulifera solaris</name>
    <name type="common">Oleaginous diatom</name>
    <dbReference type="NCBI Taxonomy" id="1519565"/>
    <lineage>
        <taxon>Eukaryota</taxon>
        <taxon>Sar</taxon>
        <taxon>Stramenopiles</taxon>
        <taxon>Ochrophyta</taxon>
        <taxon>Bacillariophyta</taxon>
        <taxon>Bacillariophyceae</taxon>
        <taxon>Bacillariophycidae</taxon>
        <taxon>Naviculales</taxon>
        <taxon>Naviculaceae</taxon>
        <taxon>Fistulifera</taxon>
    </lineage>
</organism>
<name>A0A1Z5KHN7_FISSO</name>
<gene>
    <name evidence="2" type="ORF">FisN_28Hh019</name>
</gene>
<dbReference type="Pfam" id="PF20710">
    <property type="entry name" value="DUF6824"/>
    <property type="match status" value="1"/>
</dbReference>
<dbReference type="InterPro" id="IPR049227">
    <property type="entry name" value="DUF6824"/>
</dbReference>
<protein>
    <recommendedName>
        <fullName evidence="1">DUF6824 domain-containing protein</fullName>
    </recommendedName>
</protein>
<accession>A0A1Z5KHN7</accession>
<evidence type="ECO:0000313" key="2">
    <source>
        <dbReference type="EMBL" id="GAX25551.1"/>
    </source>
</evidence>
<sequence length="194" mass="22368">MAAHSLPTTANTSISRRQVRKSDVICSKMKFAFNHPGNATFRLLVRKYRAAYQSARRDEKSKYISYIRKAIMDEGGQFLRPGSGDLMEFMDELQTNEKISHALRCCNVPVKKHNNKMPREERSFEYFLQIQRRLLAHIQQTDSDNTDSDLSEILGEDYHIPFFTPEHEPLLKGTGERCISIDSDVLQILSDIVD</sequence>
<dbReference type="EMBL" id="BDSP01000228">
    <property type="protein sequence ID" value="GAX25551.1"/>
    <property type="molecule type" value="Genomic_DNA"/>
</dbReference>
<keyword evidence="3" id="KW-1185">Reference proteome</keyword>
<feature type="domain" description="DUF6824" evidence="1">
    <location>
        <begin position="23"/>
        <end position="104"/>
    </location>
</feature>
<dbReference type="Proteomes" id="UP000198406">
    <property type="component" value="Unassembled WGS sequence"/>
</dbReference>
<evidence type="ECO:0000313" key="3">
    <source>
        <dbReference type="Proteomes" id="UP000198406"/>
    </source>
</evidence>
<comment type="caution">
    <text evidence="2">The sequence shown here is derived from an EMBL/GenBank/DDBJ whole genome shotgun (WGS) entry which is preliminary data.</text>
</comment>
<reference evidence="2 3" key="1">
    <citation type="journal article" date="2015" name="Plant Cell">
        <title>Oil accumulation by the oleaginous diatom Fistulifera solaris as revealed by the genome and transcriptome.</title>
        <authorList>
            <person name="Tanaka T."/>
            <person name="Maeda Y."/>
            <person name="Veluchamy A."/>
            <person name="Tanaka M."/>
            <person name="Abida H."/>
            <person name="Marechal E."/>
            <person name="Bowler C."/>
            <person name="Muto M."/>
            <person name="Sunaga Y."/>
            <person name="Tanaka M."/>
            <person name="Yoshino T."/>
            <person name="Taniguchi T."/>
            <person name="Fukuda Y."/>
            <person name="Nemoto M."/>
            <person name="Matsumoto M."/>
            <person name="Wong P.S."/>
            <person name="Aburatani S."/>
            <person name="Fujibuchi W."/>
        </authorList>
    </citation>
    <scope>NUCLEOTIDE SEQUENCE [LARGE SCALE GENOMIC DNA]</scope>
    <source>
        <strain evidence="2 3">JPCC DA0580</strain>
    </source>
</reference>
<evidence type="ECO:0000259" key="1">
    <source>
        <dbReference type="Pfam" id="PF20710"/>
    </source>
</evidence>
<proteinExistence type="predicted"/>
<dbReference type="AlphaFoldDB" id="A0A1Z5KHN7"/>
<dbReference type="InParanoid" id="A0A1Z5KHN7"/>